<keyword evidence="5" id="KW-0808">Transferase</keyword>
<dbReference type="GO" id="GO:0016020">
    <property type="term" value="C:membrane"/>
    <property type="evidence" value="ECO:0007669"/>
    <property type="project" value="UniProtKB-SubCell"/>
</dbReference>
<dbReference type="AlphaFoldDB" id="A0A0G4HTI1"/>
<dbReference type="PANTHER" id="PTHR31201:SF1">
    <property type="entry name" value="GLYCEROPHOSPHOCHOLINE ACYLTRANSFERASE 1"/>
    <property type="match status" value="1"/>
</dbReference>
<keyword evidence="8" id="KW-0443">Lipid metabolism</keyword>
<keyword evidence="4" id="KW-0444">Lipid biosynthesis</keyword>
<dbReference type="PANTHER" id="PTHR31201">
    <property type="entry name" value="OS01G0585100 PROTEIN"/>
    <property type="match status" value="1"/>
</dbReference>
<keyword evidence="10" id="KW-0594">Phospholipid biosynthesis</keyword>
<feature type="transmembrane region" description="Helical" evidence="14">
    <location>
        <begin position="175"/>
        <end position="196"/>
    </location>
</feature>
<evidence type="ECO:0000256" key="12">
    <source>
        <dbReference type="ARBA" id="ARBA00023315"/>
    </source>
</evidence>
<feature type="transmembrane region" description="Helical" evidence="14">
    <location>
        <begin position="72"/>
        <end position="92"/>
    </location>
</feature>
<evidence type="ECO:0000256" key="10">
    <source>
        <dbReference type="ARBA" id="ARBA00023209"/>
    </source>
</evidence>
<feature type="transmembrane region" description="Helical" evidence="14">
    <location>
        <begin position="239"/>
        <end position="260"/>
    </location>
</feature>
<evidence type="ECO:0000256" key="1">
    <source>
        <dbReference type="ARBA" id="ARBA00004141"/>
    </source>
</evidence>
<dbReference type="EMBL" id="CDMZ01003827">
    <property type="protein sequence ID" value="CEM47738.1"/>
    <property type="molecule type" value="Genomic_DNA"/>
</dbReference>
<feature type="compositionally biased region" description="Basic and acidic residues" evidence="13">
    <location>
        <begin position="477"/>
        <end position="486"/>
    </location>
</feature>
<evidence type="ECO:0000256" key="2">
    <source>
        <dbReference type="ARBA" id="ARBA00006675"/>
    </source>
</evidence>
<dbReference type="InterPro" id="IPR021261">
    <property type="entry name" value="GPCAT"/>
</dbReference>
<keyword evidence="11" id="KW-1208">Phospholipid metabolism</keyword>
<dbReference type="GO" id="GO:0016746">
    <property type="term" value="F:acyltransferase activity"/>
    <property type="evidence" value="ECO:0007669"/>
    <property type="project" value="UniProtKB-KW"/>
</dbReference>
<feature type="transmembrane region" description="Helical" evidence="14">
    <location>
        <begin position="98"/>
        <end position="118"/>
    </location>
</feature>
<keyword evidence="12" id="KW-0012">Acyltransferase</keyword>
<evidence type="ECO:0000256" key="5">
    <source>
        <dbReference type="ARBA" id="ARBA00022679"/>
    </source>
</evidence>
<feature type="compositionally biased region" description="Acidic residues" evidence="13">
    <location>
        <begin position="437"/>
        <end position="450"/>
    </location>
</feature>
<name>A0A0G4HTI1_9ALVE</name>
<keyword evidence="7 14" id="KW-1133">Transmembrane helix</keyword>
<evidence type="ECO:0000256" key="9">
    <source>
        <dbReference type="ARBA" id="ARBA00023136"/>
    </source>
</evidence>
<evidence type="ECO:0000256" key="13">
    <source>
        <dbReference type="SAM" id="MobiDB-lite"/>
    </source>
</evidence>
<gene>
    <name evidence="15" type="ORF">Cvel_1344</name>
</gene>
<keyword evidence="6 14" id="KW-0812">Transmembrane</keyword>
<reference evidence="15" key="1">
    <citation type="submission" date="2014-11" db="EMBL/GenBank/DDBJ databases">
        <authorList>
            <person name="Otto D Thomas"/>
            <person name="Naeem Raeece"/>
        </authorList>
    </citation>
    <scope>NUCLEOTIDE SEQUENCE</scope>
</reference>
<dbReference type="GO" id="GO:0006656">
    <property type="term" value="P:phosphatidylcholine biosynthetic process"/>
    <property type="evidence" value="ECO:0007669"/>
    <property type="project" value="TreeGrafter"/>
</dbReference>
<comment type="subcellular location">
    <subcellularLocation>
        <location evidence="1">Membrane</location>
        <topology evidence="1">Multi-pass membrane protein</topology>
    </subcellularLocation>
</comment>
<feature type="transmembrane region" description="Helical" evidence="14">
    <location>
        <begin position="18"/>
        <end position="34"/>
    </location>
</feature>
<evidence type="ECO:0000313" key="15">
    <source>
        <dbReference type="EMBL" id="CEM47738.1"/>
    </source>
</evidence>
<feature type="compositionally biased region" description="Low complexity" evidence="13">
    <location>
        <begin position="419"/>
        <end position="432"/>
    </location>
</feature>
<dbReference type="PhylomeDB" id="A0A0G4HTI1"/>
<feature type="compositionally biased region" description="Polar residues" evidence="13">
    <location>
        <begin position="464"/>
        <end position="476"/>
    </location>
</feature>
<dbReference type="VEuPathDB" id="CryptoDB:Cvel_1344"/>
<feature type="region of interest" description="Disordered" evidence="13">
    <location>
        <begin position="326"/>
        <end position="386"/>
    </location>
</feature>
<evidence type="ECO:0000256" key="14">
    <source>
        <dbReference type="SAM" id="Phobius"/>
    </source>
</evidence>
<keyword evidence="9 14" id="KW-0472">Membrane</keyword>
<proteinExistence type="inferred from homology"/>
<evidence type="ECO:0000256" key="11">
    <source>
        <dbReference type="ARBA" id="ARBA00023264"/>
    </source>
</evidence>
<feature type="transmembrane region" description="Helical" evidence="14">
    <location>
        <begin position="266"/>
        <end position="286"/>
    </location>
</feature>
<accession>A0A0G4HTI1</accession>
<dbReference type="Pfam" id="PF10998">
    <property type="entry name" value="DUF2838"/>
    <property type="match status" value="1"/>
</dbReference>
<evidence type="ECO:0000256" key="7">
    <source>
        <dbReference type="ARBA" id="ARBA00022989"/>
    </source>
</evidence>
<feature type="region of interest" description="Disordered" evidence="13">
    <location>
        <begin position="408"/>
        <end position="536"/>
    </location>
</feature>
<evidence type="ECO:0000256" key="4">
    <source>
        <dbReference type="ARBA" id="ARBA00022516"/>
    </source>
</evidence>
<organism evidence="15">
    <name type="scientific">Chromera velia CCMP2878</name>
    <dbReference type="NCBI Taxonomy" id="1169474"/>
    <lineage>
        <taxon>Eukaryota</taxon>
        <taxon>Sar</taxon>
        <taxon>Alveolata</taxon>
        <taxon>Colpodellida</taxon>
        <taxon>Chromeraceae</taxon>
        <taxon>Chromera</taxon>
    </lineage>
</organism>
<comment type="similarity">
    <text evidence="2">Belongs to the GPC1 family.</text>
</comment>
<feature type="compositionally biased region" description="Basic and acidic residues" evidence="13">
    <location>
        <begin position="512"/>
        <end position="536"/>
    </location>
</feature>
<evidence type="ECO:0000256" key="3">
    <source>
        <dbReference type="ARBA" id="ARBA00019082"/>
    </source>
</evidence>
<protein>
    <recommendedName>
        <fullName evidence="3">Glycerophosphocholine acyltransferase 1</fullName>
    </recommendedName>
</protein>
<evidence type="ECO:0000256" key="8">
    <source>
        <dbReference type="ARBA" id="ARBA00023098"/>
    </source>
</evidence>
<feature type="compositionally biased region" description="Basic and acidic residues" evidence="13">
    <location>
        <begin position="372"/>
        <end position="383"/>
    </location>
</feature>
<evidence type="ECO:0000256" key="6">
    <source>
        <dbReference type="ARBA" id="ARBA00022692"/>
    </source>
</evidence>
<sequence length="536" mass="61402">MEKSLKATLAPVKRRDEFVYSVGVMNVVLTFFLLGKYPEYFWVLHVLKTCTLIPFRLYSYKRARFHYFLFDFCYLVNVGLSIYCVLFYFGFIKNTPRAVFRFFFSVASGPLLVSIGTFRNSLVFHSVDKITSVFIHASPSLLCWAVRWNFEQVEARFPGMFVLCKNGSDACDASFWTLVVIPFVVYLFVWNIPYYYCIFRWRKERIAARDYVTLYSWMMQAGGLLPKVLKHLPEAWRPVAYMGVHAVFATLWMSLSMLFWRNFWIHTAWLTANLFMSVWFGATFYFEVFAERYHREVREILAKKKMRYLLRKEGETDGQRQKKYFRFRRSHSHQKEDGIALVSGPGKTSAPLCTSTGKPSEEANEGGQKSVRMQEGEEGDMHPRGQKILQRISTRKFIERASMSAFSALPEFGGGGGNSPSSSSQDDSNAPSHFQDYDEYEGEEDEEGDTDTMIFSDAEEMFGDSQSGEPLQVSTEKGSETEREGGQSRNGGAPLSPSDVASQAEGESWAIVDEKDKERDAGSTEKQPEGNAKKDR</sequence>